<sequence>MNYINILGASGTKTQSSGTTSFQIYKNIIIDAGNVIKPLGEEVLNINHIFITHTHSDHIIDLPFIIESFFEERKEPLTIYGSSQTIEALKKHTFNDQIWPDFSKIKLINSEEFSLKYQVITENETIKIDSYNITSVKANHIDGAFGYIVLKDDSDSYFISGDTYTNPLIWETINTNKKIKSLIIECSFPNKFESLAQDSKHLTPKLLKDIISKINRNDIQIFIYHLKQSYKKQLVEEIEDLNILSNGGKILEDGDVIHLETGKTQSKNISHDKFDRIMEINNQLSSQVDKDKLFEMILSLTRDLTNCEAGTLYIVTKDRKSLEFKVIQNDPLNIKIGEKEKPVSWNSLPIYLDDGKENRQMVSVVSALEKRIINIPDVYNCKDYDFEGTKKFDNSSGYRSKSMLVIPLVNHEEDVIGVLQLINKTNFSHDDIIPFNKEDEDILKALASQAAMALTNSFLINSLEEFLNSFVTTIAHAIDAKSKHTSKHIDKVAKIANLIAKSIDKDKTIYKDITYNENDLKEIELAAYMHDVGKISMPEYIIDKATKLEAFIDRIDVIQQRFEIVKRDLEISLLKKEISQESYNNSLIQIKDDMDFLKEVNIGSEFMDEEKIDRILAISKYSYILDGEKIDFLSKNEIENLSIRKGTLTNQEKEIMNSHANLSFQMLSSLPFPKKYSNVLNIAANHHEKLNGKGYPRGLGEKDLSLEDRIMILADIFEALTASDRPYKEGKKLSEVYKILSFMVKDNEIDGNLLEFFFQSDAFKKYIHEELKPSQID</sequence>
<dbReference type="SUPFAM" id="SSF55781">
    <property type="entry name" value="GAF domain-like"/>
    <property type="match status" value="1"/>
</dbReference>
<dbReference type="InterPro" id="IPR037522">
    <property type="entry name" value="HD_GYP_dom"/>
</dbReference>
<dbReference type="Pfam" id="PF01590">
    <property type="entry name" value="GAF"/>
    <property type="match status" value="1"/>
</dbReference>
<dbReference type="GO" id="GO:0006198">
    <property type="term" value="P:cAMP catabolic process"/>
    <property type="evidence" value="ECO:0007669"/>
    <property type="project" value="InterPro"/>
</dbReference>
<dbReference type="CDD" id="cd00077">
    <property type="entry name" value="HDc"/>
    <property type="match status" value="1"/>
</dbReference>
<dbReference type="InterPro" id="IPR003018">
    <property type="entry name" value="GAF"/>
</dbReference>
<dbReference type="InterPro" id="IPR003607">
    <property type="entry name" value="HD/PDEase_dom"/>
</dbReference>
<evidence type="ECO:0000313" key="2">
    <source>
        <dbReference type="EMBL" id="TLP37614.1"/>
    </source>
</evidence>
<dbReference type="InterPro" id="IPR036866">
    <property type="entry name" value="RibonucZ/Hydroxyglut_hydro"/>
</dbReference>
<dbReference type="GO" id="GO:0004115">
    <property type="term" value="F:3',5'-cyclic-AMP phosphodiesterase activity"/>
    <property type="evidence" value="ECO:0007669"/>
    <property type="project" value="InterPro"/>
</dbReference>
<dbReference type="EMBL" id="VANU01000004">
    <property type="protein sequence ID" value="TLP37614.1"/>
    <property type="molecule type" value="Genomic_DNA"/>
</dbReference>
<dbReference type="Proteomes" id="UP000308901">
    <property type="component" value="Unassembled WGS sequence"/>
</dbReference>
<dbReference type="InterPro" id="IPR000396">
    <property type="entry name" value="Pdiesterase2"/>
</dbReference>
<dbReference type="SUPFAM" id="SSF56281">
    <property type="entry name" value="Metallo-hydrolase/oxidoreductase"/>
    <property type="match status" value="1"/>
</dbReference>
<feature type="domain" description="HD-GYP" evidence="1">
    <location>
        <begin position="463"/>
        <end position="550"/>
    </location>
</feature>
<proteinExistence type="predicted"/>
<dbReference type="AlphaFoldDB" id="A0A5R8XZR2"/>
<dbReference type="PRINTS" id="PR00388">
    <property type="entry name" value="PDIESTERASE2"/>
</dbReference>
<dbReference type="Pfam" id="PF13487">
    <property type="entry name" value="HD_5"/>
    <property type="match status" value="1"/>
</dbReference>
<feature type="domain" description="HD-GYP" evidence="1">
    <location>
        <begin position="564"/>
        <end position="773"/>
    </location>
</feature>
<dbReference type="PANTHER" id="PTHR43155">
    <property type="entry name" value="CYCLIC DI-GMP PHOSPHODIESTERASE PA4108-RELATED"/>
    <property type="match status" value="1"/>
</dbReference>
<dbReference type="SMART" id="SM00471">
    <property type="entry name" value="HDc"/>
    <property type="match status" value="1"/>
</dbReference>
<name>A0A5R8XZR2_9BACT</name>
<dbReference type="Pfam" id="PF02112">
    <property type="entry name" value="PDEase_II"/>
    <property type="match status" value="1"/>
</dbReference>
<dbReference type="SMART" id="SM00065">
    <property type="entry name" value="GAF"/>
    <property type="match status" value="1"/>
</dbReference>
<gene>
    <name evidence="2" type="ORF">FDK22_09855</name>
</gene>
<dbReference type="RefSeq" id="WP_138152761.1">
    <property type="nucleotide sequence ID" value="NZ_VANU01000004.1"/>
</dbReference>
<dbReference type="SUPFAM" id="SSF109604">
    <property type="entry name" value="HD-domain/PDEase-like"/>
    <property type="match status" value="1"/>
</dbReference>
<reference evidence="2 3" key="1">
    <citation type="submission" date="2019-05" db="EMBL/GenBank/DDBJ databases">
        <title>Arcobacter sp. nov., isolated from sea sediment.</title>
        <authorList>
            <person name="Kim W."/>
        </authorList>
    </citation>
    <scope>NUCLEOTIDE SEQUENCE [LARGE SCALE GENOMIC DNA]</scope>
    <source>
        <strain evidence="2 3">CAU 1517</strain>
    </source>
</reference>
<organism evidence="2 3">
    <name type="scientific">Arcobacter arenosus</name>
    <dbReference type="NCBI Taxonomy" id="2576037"/>
    <lineage>
        <taxon>Bacteria</taxon>
        <taxon>Pseudomonadati</taxon>
        <taxon>Campylobacterota</taxon>
        <taxon>Epsilonproteobacteria</taxon>
        <taxon>Campylobacterales</taxon>
        <taxon>Arcobacteraceae</taxon>
        <taxon>Arcobacter</taxon>
    </lineage>
</organism>
<dbReference type="InterPro" id="IPR029016">
    <property type="entry name" value="GAF-like_dom_sf"/>
</dbReference>
<comment type="caution">
    <text evidence="2">The sequence shown here is derived from an EMBL/GenBank/DDBJ whole genome shotgun (WGS) entry which is preliminary data.</text>
</comment>
<dbReference type="InterPro" id="IPR006674">
    <property type="entry name" value="HD_domain"/>
</dbReference>
<dbReference type="Pfam" id="PF01966">
    <property type="entry name" value="HD"/>
    <property type="match status" value="1"/>
</dbReference>
<dbReference type="OrthoDB" id="9769359at2"/>
<evidence type="ECO:0000259" key="1">
    <source>
        <dbReference type="PROSITE" id="PS51832"/>
    </source>
</evidence>
<evidence type="ECO:0000313" key="3">
    <source>
        <dbReference type="Proteomes" id="UP000308901"/>
    </source>
</evidence>
<accession>A0A5R8XZR2</accession>
<keyword evidence="3" id="KW-1185">Reference proteome</keyword>
<dbReference type="Gene3D" id="3.30.450.40">
    <property type="match status" value="1"/>
</dbReference>
<dbReference type="SMART" id="SM00849">
    <property type="entry name" value="Lactamase_B"/>
    <property type="match status" value="1"/>
</dbReference>
<dbReference type="PANTHER" id="PTHR43155:SF2">
    <property type="entry name" value="CYCLIC DI-GMP PHOSPHODIESTERASE PA4108"/>
    <property type="match status" value="1"/>
</dbReference>
<protein>
    <submittedName>
        <fullName evidence="2">HD domain-containing protein</fullName>
    </submittedName>
</protein>
<dbReference type="PROSITE" id="PS51832">
    <property type="entry name" value="HD_GYP"/>
    <property type="match status" value="2"/>
</dbReference>
<dbReference type="Gene3D" id="3.60.15.10">
    <property type="entry name" value="Ribonuclease Z/Hydroxyacylglutathione hydrolase-like"/>
    <property type="match status" value="1"/>
</dbReference>
<dbReference type="CDD" id="cd07735">
    <property type="entry name" value="class_II_PDE_MBL-fold"/>
    <property type="match status" value="1"/>
</dbReference>
<dbReference type="InterPro" id="IPR001279">
    <property type="entry name" value="Metallo-B-lactamas"/>
</dbReference>
<dbReference type="Gene3D" id="1.10.3210.10">
    <property type="entry name" value="Hypothetical protein af1432"/>
    <property type="match status" value="2"/>
</dbReference>